<evidence type="ECO:0000313" key="10">
    <source>
        <dbReference type="EMBL" id="POH62006.1"/>
    </source>
</evidence>
<comment type="catalytic activity">
    <reaction evidence="1 8">
        <text>5-hydroxyisourate + H2O = 5-hydroxy-2-oxo-4-ureido-2,5-dihydro-1H-imidazole-5-carboxylate + H(+)</text>
        <dbReference type="Rhea" id="RHEA:23736"/>
        <dbReference type="ChEBI" id="CHEBI:15377"/>
        <dbReference type="ChEBI" id="CHEBI:15378"/>
        <dbReference type="ChEBI" id="CHEBI:18072"/>
        <dbReference type="ChEBI" id="CHEBI:58639"/>
        <dbReference type="EC" id="3.5.2.17"/>
    </reaction>
</comment>
<dbReference type="AlphaFoldDB" id="A0A2S3Z8W9"/>
<evidence type="ECO:0000313" key="11">
    <source>
        <dbReference type="Proteomes" id="UP000237104"/>
    </source>
</evidence>
<comment type="function">
    <text evidence="2">Catalyzes the hydrolysis of 5-hydroxyisourate (HIU) to 2-oxo-4-hydroxy-4-carboxy-5-ureidoimidazoline (OHCU).</text>
</comment>
<name>A0A2S3Z8W9_9MICO</name>
<comment type="caution">
    <text evidence="10">The sequence shown here is derived from an EMBL/GenBank/DDBJ whole genome shotgun (WGS) entry which is preliminary data.</text>
</comment>
<dbReference type="EMBL" id="PPXF01000058">
    <property type="protein sequence ID" value="POH62006.1"/>
    <property type="molecule type" value="Genomic_DNA"/>
</dbReference>
<feature type="binding site" evidence="7">
    <location>
        <position position="111"/>
    </location>
    <ligand>
        <name>substrate</name>
    </ligand>
</feature>
<dbReference type="InterPro" id="IPR036817">
    <property type="entry name" value="Transthyretin/HIU_hydrolase_sf"/>
</dbReference>
<sequence length="114" mass="12329">MSARSHITTHVLDAVSGSPAASVGVVLEQHVDGAWRELATAQTDADGRVADLGPEAVSAGRYRITFETGSYFSARGQSTFYPYVTIVFELDDESAHYHVPLLLSPFAYSTYRGS</sequence>
<dbReference type="CDD" id="cd05822">
    <property type="entry name" value="TLP_HIUase"/>
    <property type="match status" value="1"/>
</dbReference>
<dbReference type="GO" id="GO:0006144">
    <property type="term" value="P:purine nucleobase metabolic process"/>
    <property type="evidence" value="ECO:0007669"/>
    <property type="project" value="UniProtKB-KW"/>
</dbReference>
<dbReference type="Gene3D" id="2.60.40.180">
    <property type="entry name" value="Transthyretin/hydroxyisourate hydrolase domain"/>
    <property type="match status" value="1"/>
</dbReference>
<dbReference type="Pfam" id="PF00576">
    <property type="entry name" value="Transthyretin"/>
    <property type="match status" value="1"/>
</dbReference>
<dbReference type="InterPro" id="IPR023418">
    <property type="entry name" value="Thyroxine_BS"/>
</dbReference>
<evidence type="ECO:0000256" key="7">
    <source>
        <dbReference type="PIRSR" id="PIRSR600895-51"/>
    </source>
</evidence>
<evidence type="ECO:0000259" key="9">
    <source>
        <dbReference type="SMART" id="SM00095"/>
    </source>
</evidence>
<evidence type="ECO:0000256" key="2">
    <source>
        <dbReference type="ARBA" id="ARBA00002704"/>
    </source>
</evidence>
<evidence type="ECO:0000256" key="1">
    <source>
        <dbReference type="ARBA" id="ARBA00001043"/>
    </source>
</evidence>
<dbReference type="PRINTS" id="PR00189">
    <property type="entry name" value="TRNSTHYRETIN"/>
</dbReference>
<dbReference type="EC" id="3.5.2.17" evidence="8"/>
<evidence type="ECO:0000256" key="8">
    <source>
        <dbReference type="RuleBase" id="RU361270"/>
    </source>
</evidence>
<proteinExistence type="inferred from homology"/>
<dbReference type="NCBIfam" id="TIGR02962">
    <property type="entry name" value="hdxy_isourate"/>
    <property type="match status" value="1"/>
</dbReference>
<organism evidence="10 11">
    <name type="scientific">Cryobacterium zongtaii</name>
    <dbReference type="NCBI Taxonomy" id="1259217"/>
    <lineage>
        <taxon>Bacteria</taxon>
        <taxon>Bacillati</taxon>
        <taxon>Actinomycetota</taxon>
        <taxon>Actinomycetes</taxon>
        <taxon>Micrococcales</taxon>
        <taxon>Microbacteriaceae</taxon>
        <taxon>Cryobacterium</taxon>
    </lineage>
</organism>
<dbReference type="PROSITE" id="PS00768">
    <property type="entry name" value="TRANSTHYRETIN_1"/>
    <property type="match status" value="1"/>
</dbReference>
<dbReference type="PANTHER" id="PTHR10395:SF7">
    <property type="entry name" value="5-HYDROXYISOURATE HYDROLASE"/>
    <property type="match status" value="1"/>
</dbReference>
<keyword evidence="5 8" id="KW-0659">Purine metabolism</keyword>
<protein>
    <recommendedName>
        <fullName evidence="8">5-hydroxyisourate hydrolase</fullName>
        <shortName evidence="8">HIU hydrolase</shortName>
        <shortName evidence="8">HIUHase</shortName>
        <ecNumber evidence="8">3.5.2.17</ecNumber>
    </recommendedName>
</protein>
<dbReference type="Proteomes" id="UP000237104">
    <property type="component" value="Unassembled WGS sequence"/>
</dbReference>
<comment type="similarity">
    <text evidence="3 8">Belongs to the transthyretin family. 5-hydroxyisourate hydrolase subfamily.</text>
</comment>
<gene>
    <name evidence="10" type="primary">uraH</name>
    <name evidence="10" type="ORF">C3B59_12255</name>
</gene>
<feature type="domain" description="Transthyretin/hydroxyisourate hydrolase" evidence="9">
    <location>
        <begin position="2"/>
        <end position="113"/>
    </location>
</feature>
<evidence type="ECO:0000256" key="3">
    <source>
        <dbReference type="ARBA" id="ARBA00009850"/>
    </source>
</evidence>
<dbReference type="InterPro" id="IPR023416">
    <property type="entry name" value="Transthyretin/HIU_hydrolase_d"/>
</dbReference>
<reference evidence="10 11" key="1">
    <citation type="submission" date="2018-01" db="EMBL/GenBank/DDBJ databases">
        <title>Cryobacterium sp. nov., from glaciers in China.</title>
        <authorList>
            <person name="Liu Q."/>
            <person name="Xin Y.-H."/>
        </authorList>
    </citation>
    <scope>NUCLEOTIDE SEQUENCE [LARGE SCALE GENOMIC DNA]</scope>
    <source>
        <strain evidence="10 11">TMB1-8</strain>
    </source>
</reference>
<dbReference type="SMART" id="SM00095">
    <property type="entry name" value="TR_THY"/>
    <property type="match status" value="1"/>
</dbReference>
<evidence type="ECO:0000256" key="5">
    <source>
        <dbReference type="ARBA" id="ARBA00022631"/>
    </source>
</evidence>
<dbReference type="OrthoDB" id="9792386at2"/>
<dbReference type="InterPro" id="IPR014306">
    <property type="entry name" value="Hydroxyisourate_hydrolase"/>
</dbReference>
<comment type="subunit">
    <text evidence="4 8">Homotetramer.</text>
</comment>
<dbReference type="InterPro" id="IPR000895">
    <property type="entry name" value="Transthyretin/HIU_hydrolase"/>
</dbReference>
<dbReference type="SUPFAM" id="SSF49472">
    <property type="entry name" value="Transthyretin (synonym: prealbumin)"/>
    <property type="match status" value="1"/>
</dbReference>
<dbReference type="PANTHER" id="PTHR10395">
    <property type="entry name" value="URICASE AND TRANSTHYRETIN-RELATED"/>
    <property type="match status" value="1"/>
</dbReference>
<evidence type="ECO:0000256" key="6">
    <source>
        <dbReference type="ARBA" id="ARBA00022801"/>
    </source>
</evidence>
<dbReference type="GO" id="GO:0033971">
    <property type="term" value="F:hydroxyisourate hydrolase activity"/>
    <property type="evidence" value="ECO:0007669"/>
    <property type="project" value="UniProtKB-EC"/>
</dbReference>
<keyword evidence="6 8" id="KW-0378">Hydrolase</keyword>
<dbReference type="RefSeq" id="WP_103432104.1">
    <property type="nucleotide sequence ID" value="NZ_PPXF01000058.1"/>
</dbReference>
<accession>A0A2S3Z8W9</accession>
<feature type="binding site" evidence="7">
    <location>
        <position position="10"/>
    </location>
    <ligand>
        <name>substrate</name>
    </ligand>
</feature>
<evidence type="ECO:0000256" key="4">
    <source>
        <dbReference type="ARBA" id="ARBA00011881"/>
    </source>
</evidence>
<feature type="binding site" evidence="7">
    <location>
        <position position="48"/>
    </location>
    <ligand>
        <name>substrate</name>
    </ligand>
</feature>